<dbReference type="PIRSF" id="PIRSF001330">
    <property type="entry name" value="IOD"/>
    <property type="match status" value="1"/>
</dbReference>
<evidence type="ECO:0000256" key="9">
    <source>
        <dbReference type="SAM" id="Phobius"/>
    </source>
</evidence>
<dbReference type="InterPro" id="IPR013766">
    <property type="entry name" value="Thioredoxin_domain"/>
</dbReference>
<evidence type="ECO:0000256" key="7">
    <source>
        <dbReference type="PROSITE-ProRule" id="PRU10107"/>
    </source>
</evidence>
<comment type="subcellular location">
    <subcellularLocation>
        <location evidence="1">Membrane</location>
    </subcellularLocation>
</comment>
<keyword evidence="3 8" id="KW-0893">Thyroid hormones biosynthesis</keyword>
<keyword evidence="4 8" id="KW-0712">Selenocysteine</keyword>
<dbReference type="EMBL" id="CALNXK010000085">
    <property type="protein sequence ID" value="CAH3149009.1"/>
    <property type="molecule type" value="Genomic_DNA"/>
</dbReference>
<keyword evidence="9" id="KW-1133">Transmembrane helix</keyword>
<gene>
    <name evidence="11" type="ORF">PLOB_00046931</name>
</gene>
<evidence type="ECO:0000313" key="11">
    <source>
        <dbReference type="EMBL" id="CAH3149009.1"/>
    </source>
</evidence>
<keyword evidence="5 8" id="KW-0560">Oxidoreductase</keyword>
<feature type="transmembrane region" description="Helical" evidence="9">
    <location>
        <begin position="12"/>
        <end position="32"/>
    </location>
</feature>
<evidence type="ECO:0000256" key="6">
    <source>
        <dbReference type="ARBA" id="ARBA00023136"/>
    </source>
</evidence>
<protein>
    <recommendedName>
        <fullName evidence="8">Iodothyronine deiodinase</fullName>
    </recommendedName>
</protein>
<sequence length="248" mass="28311">MSVSVAVPFYTASLALLLAFAILRFLFCTLVFRKLVVRLFVKFAGAEISQEVYGDSLFGWEMYKAVTTALMIDMKKKAKRGKEAPNPSLMSADGQSRSYLLDFARESRPLVVNFGSCTCPVFMERLREFENIMAEFSDVADFLVIYISEAHPKDGWAFQTEFDVKQHRTLEERIRAAQLMLSSCNLQAPVLVDFTDNEANLAYGALPIRLCIILNGRVEFTGGMGPTFYNPEQVRRWLNRWKEREIKV</sequence>
<evidence type="ECO:0000313" key="12">
    <source>
        <dbReference type="Proteomes" id="UP001159405"/>
    </source>
</evidence>
<reference evidence="11 12" key="1">
    <citation type="submission" date="2022-05" db="EMBL/GenBank/DDBJ databases">
        <authorList>
            <consortium name="Genoscope - CEA"/>
            <person name="William W."/>
        </authorList>
    </citation>
    <scope>NUCLEOTIDE SEQUENCE [LARGE SCALE GENOMIC DNA]</scope>
</reference>
<evidence type="ECO:0000259" key="10">
    <source>
        <dbReference type="PROSITE" id="PS51352"/>
    </source>
</evidence>
<organism evidence="11 12">
    <name type="scientific">Porites lobata</name>
    <dbReference type="NCBI Taxonomy" id="104759"/>
    <lineage>
        <taxon>Eukaryota</taxon>
        <taxon>Metazoa</taxon>
        <taxon>Cnidaria</taxon>
        <taxon>Anthozoa</taxon>
        <taxon>Hexacorallia</taxon>
        <taxon>Scleractinia</taxon>
        <taxon>Fungiina</taxon>
        <taxon>Poritidae</taxon>
        <taxon>Porites</taxon>
    </lineage>
</organism>
<dbReference type="PROSITE" id="PS51352">
    <property type="entry name" value="THIOREDOXIN_2"/>
    <property type="match status" value="1"/>
</dbReference>
<proteinExistence type="inferred from homology"/>
<dbReference type="InterPro" id="IPR008261">
    <property type="entry name" value="Iodothyronine_deiodinase_AS"/>
</dbReference>
<comment type="function">
    <text evidence="8">Responsible for the deiodination of T4 (3,5,3',5'-tetraiodothyronine).</text>
</comment>
<name>A0ABN8PQY3_9CNID</name>
<feature type="active site" evidence="7">
    <location>
        <position position="119"/>
    </location>
</feature>
<evidence type="ECO:0000256" key="1">
    <source>
        <dbReference type="ARBA" id="ARBA00004370"/>
    </source>
</evidence>
<evidence type="ECO:0000256" key="5">
    <source>
        <dbReference type="ARBA" id="ARBA00023002"/>
    </source>
</evidence>
<dbReference type="InterPro" id="IPR036249">
    <property type="entry name" value="Thioredoxin-like_sf"/>
</dbReference>
<evidence type="ECO:0000256" key="8">
    <source>
        <dbReference type="RuleBase" id="RU000676"/>
    </source>
</evidence>
<evidence type="ECO:0000256" key="3">
    <source>
        <dbReference type="ARBA" id="ARBA00022534"/>
    </source>
</evidence>
<comment type="similarity">
    <text evidence="2 8">Belongs to the iodothyronine deiodinase family.</text>
</comment>
<feature type="domain" description="Thioredoxin" evidence="10">
    <location>
        <begin position="78"/>
        <end position="243"/>
    </location>
</feature>
<dbReference type="Proteomes" id="UP001159405">
    <property type="component" value="Unassembled WGS sequence"/>
</dbReference>
<dbReference type="Gene3D" id="3.40.30.10">
    <property type="entry name" value="Glutaredoxin"/>
    <property type="match status" value="1"/>
</dbReference>
<evidence type="ECO:0000256" key="4">
    <source>
        <dbReference type="ARBA" id="ARBA00022933"/>
    </source>
</evidence>
<dbReference type="PANTHER" id="PTHR11781">
    <property type="entry name" value="IODOTHYRONINE DEIODINASE"/>
    <property type="match status" value="1"/>
</dbReference>
<comment type="caution">
    <text evidence="11">The sequence shown here is derived from an EMBL/GenBank/DDBJ whole genome shotgun (WGS) entry which is preliminary data.</text>
</comment>
<keyword evidence="9" id="KW-0812">Transmembrane</keyword>
<keyword evidence="6 9" id="KW-0472">Membrane</keyword>
<keyword evidence="12" id="KW-1185">Reference proteome</keyword>
<evidence type="ECO:0000256" key="2">
    <source>
        <dbReference type="ARBA" id="ARBA00010153"/>
    </source>
</evidence>
<dbReference type="PROSITE" id="PS01205">
    <property type="entry name" value="T4_DEIODINASE"/>
    <property type="match status" value="1"/>
</dbReference>
<dbReference type="PANTHER" id="PTHR11781:SF22">
    <property type="entry name" value="TYPE I IODOTHYRONINE DEIODINASE"/>
    <property type="match status" value="1"/>
</dbReference>
<dbReference type="InterPro" id="IPR000643">
    <property type="entry name" value="Iodothyronine_deiodinase"/>
</dbReference>
<accession>A0ABN8PQY3</accession>
<dbReference type="SUPFAM" id="SSF52833">
    <property type="entry name" value="Thioredoxin-like"/>
    <property type="match status" value="1"/>
</dbReference>
<dbReference type="Pfam" id="PF00837">
    <property type="entry name" value="T4_deiodinase"/>
    <property type="match status" value="1"/>
</dbReference>